<sequence>MATIKQVAELAGVGTSTVSRYLNARGYISEEAKEKIKNACEQLNYMPNELARAMKSNHSKTIGVMIPTICNPFFTELVHIIEQNLLKQGYKTVLCNTNGDIELERNYLNMAISNRFDGIILITGSYEFMELKADIPIILLDRINEDDLNYITLTSNNRQGAALATEHLIACGCKKILYLSSNEQIIPAKIREDMFVETVVKHKISYTVRNNSEVDIVELKKMIEDGVDGIFAWNDISAIQCIGWLSELGIVIPDQVQVMGYDNIDIAEYVHPKLTTIAQPLAELATKASEYIVRLIDKNIAPPINIQLDNTLVVRQSTKTI</sequence>
<evidence type="ECO:0000259" key="6">
    <source>
        <dbReference type="PROSITE" id="PS50943"/>
    </source>
</evidence>
<dbReference type="InterPro" id="IPR028082">
    <property type="entry name" value="Peripla_BP_I"/>
</dbReference>
<keyword evidence="8" id="KW-1185">Reference proteome</keyword>
<feature type="domain" description="HTH lacI-type" evidence="5">
    <location>
        <begin position="2"/>
        <end position="56"/>
    </location>
</feature>
<dbReference type="Gene3D" id="3.40.50.2300">
    <property type="match status" value="2"/>
</dbReference>
<feature type="domain" description="HTH cro/C1-type" evidence="6">
    <location>
        <begin position="3"/>
        <end position="46"/>
    </location>
</feature>
<dbReference type="PANTHER" id="PTHR30146">
    <property type="entry name" value="LACI-RELATED TRANSCRIPTIONAL REPRESSOR"/>
    <property type="match status" value="1"/>
</dbReference>
<evidence type="ECO:0000256" key="3">
    <source>
        <dbReference type="ARBA" id="ARBA00023125"/>
    </source>
</evidence>
<accession>A0A1M7IHI1</accession>
<name>A0A1M7IHI1_9FIRM</name>
<evidence type="ECO:0000313" key="7">
    <source>
        <dbReference type="EMBL" id="SHM40234.1"/>
    </source>
</evidence>
<keyword evidence="4" id="KW-0804">Transcription</keyword>
<dbReference type="GO" id="GO:0000976">
    <property type="term" value="F:transcription cis-regulatory region binding"/>
    <property type="evidence" value="ECO:0007669"/>
    <property type="project" value="TreeGrafter"/>
</dbReference>
<dbReference type="SUPFAM" id="SSF47413">
    <property type="entry name" value="lambda repressor-like DNA-binding domains"/>
    <property type="match status" value="1"/>
</dbReference>
<dbReference type="InterPro" id="IPR046335">
    <property type="entry name" value="LacI/GalR-like_sensor"/>
</dbReference>
<evidence type="ECO:0000256" key="2">
    <source>
        <dbReference type="ARBA" id="ARBA00023015"/>
    </source>
</evidence>
<dbReference type="InterPro" id="IPR010982">
    <property type="entry name" value="Lambda_DNA-bd_dom_sf"/>
</dbReference>
<protein>
    <submittedName>
        <fullName evidence="7">Transcriptional regulator, LacI family</fullName>
    </submittedName>
</protein>
<dbReference type="RefSeq" id="WP_073286489.1">
    <property type="nucleotide sequence ID" value="NZ_FRCP01000009.1"/>
</dbReference>
<dbReference type="Pfam" id="PF00356">
    <property type="entry name" value="LacI"/>
    <property type="match status" value="1"/>
</dbReference>
<dbReference type="STRING" id="1120996.SAMN02746066_01869"/>
<dbReference type="SUPFAM" id="SSF53822">
    <property type="entry name" value="Periplasmic binding protein-like I"/>
    <property type="match status" value="1"/>
</dbReference>
<dbReference type="OrthoDB" id="9796186at2"/>
<dbReference type="CDD" id="cd01392">
    <property type="entry name" value="HTH_LacI"/>
    <property type="match status" value="1"/>
</dbReference>
<dbReference type="InterPro" id="IPR000843">
    <property type="entry name" value="HTH_LacI"/>
</dbReference>
<dbReference type="Pfam" id="PF13377">
    <property type="entry name" value="Peripla_BP_3"/>
    <property type="match status" value="1"/>
</dbReference>
<dbReference type="AlphaFoldDB" id="A0A1M7IHI1"/>
<organism evidence="7 8">
    <name type="scientific">Anaerosporobacter mobilis DSM 15930</name>
    <dbReference type="NCBI Taxonomy" id="1120996"/>
    <lineage>
        <taxon>Bacteria</taxon>
        <taxon>Bacillati</taxon>
        <taxon>Bacillota</taxon>
        <taxon>Clostridia</taxon>
        <taxon>Lachnospirales</taxon>
        <taxon>Lachnospiraceae</taxon>
        <taxon>Anaerosporobacter</taxon>
    </lineage>
</organism>
<dbReference type="PROSITE" id="PS50943">
    <property type="entry name" value="HTH_CROC1"/>
    <property type="match status" value="1"/>
</dbReference>
<dbReference type="PROSITE" id="PS50932">
    <property type="entry name" value="HTH_LACI_2"/>
    <property type="match status" value="1"/>
</dbReference>
<dbReference type="Gene3D" id="1.10.260.40">
    <property type="entry name" value="lambda repressor-like DNA-binding domains"/>
    <property type="match status" value="1"/>
</dbReference>
<keyword evidence="1" id="KW-0678">Repressor</keyword>
<evidence type="ECO:0000259" key="5">
    <source>
        <dbReference type="PROSITE" id="PS50932"/>
    </source>
</evidence>
<reference evidence="7 8" key="1">
    <citation type="submission" date="2016-11" db="EMBL/GenBank/DDBJ databases">
        <authorList>
            <person name="Jaros S."/>
            <person name="Januszkiewicz K."/>
            <person name="Wedrychowicz H."/>
        </authorList>
    </citation>
    <scope>NUCLEOTIDE SEQUENCE [LARGE SCALE GENOMIC DNA]</scope>
    <source>
        <strain evidence="7 8">DSM 15930</strain>
    </source>
</reference>
<dbReference type="EMBL" id="FRCP01000009">
    <property type="protein sequence ID" value="SHM40234.1"/>
    <property type="molecule type" value="Genomic_DNA"/>
</dbReference>
<dbReference type="Proteomes" id="UP000184038">
    <property type="component" value="Unassembled WGS sequence"/>
</dbReference>
<keyword evidence="2" id="KW-0805">Transcription regulation</keyword>
<evidence type="ECO:0000256" key="1">
    <source>
        <dbReference type="ARBA" id="ARBA00022491"/>
    </source>
</evidence>
<dbReference type="GO" id="GO:0003700">
    <property type="term" value="F:DNA-binding transcription factor activity"/>
    <property type="evidence" value="ECO:0007669"/>
    <property type="project" value="TreeGrafter"/>
</dbReference>
<gene>
    <name evidence="7" type="ORF">SAMN02746066_01869</name>
</gene>
<dbReference type="CDD" id="cd06291">
    <property type="entry name" value="PBP1_Qymf-like"/>
    <property type="match status" value="1"/>
</dbReference>
<proteinExistence type="predicted"/>
<dbReference type="PANTHER" id="PTHR30146:SF95">
    <property type="entry name" value="RIBOSE OPERON REPRESSOR"/>
    <property type="match status" value="1"/>
</dbReference>
<dbReference type="SMART" id="SM00354">
    <property type="entry name" value="HTH_LACI"/>
    <property type="match status" value="1"/>
</dbReference>
<keyword evidence="3" id="KW-0238">DNA-binding</keyword>
<evidence type="ECO:0000256" key="4">
    <source>
        <dbReference type="ARBA" id="ARBA00023163"/>
    </source>
</evidence>
<evidence type="ECO:0000313" key="8">
    <source>
        <dbReference type="Proteomes" id="UP000184038"/>
    </source>
</evidence>
<dbReference type="InterPro" id="IPR001387">
    <property type="entry name" value="Cro/C1-type_HTH"/>
</dbReference>